<dbReference type="KEGG" id="dco:SAMEA4475696_1683"/>
<evidence type="ECO:0000313" key="7">
    <source>
        <dbReference type="Proteomes" id="UP000242637"/>
    </source>
</evidence>
<evidence type="ECO:0000259" key="5">
    <source>
        <dbReference type="Pfam" id="PF00005"/>
    </source>
</evidence>
<evidence type="ECO:0000256" key="2">
    <source>
        <dbReference type="ARBA" id="ARBA00022448"/>
    </source>
</evidence>
<keyword evidence="7" id="KW-1185">Reference proteome</keyword>
<keyword evidence="6" id="KW-0378">Hydrolase</keyword>
<dbReference type="Pfam" id="PF00005">
    <property type="entry name" value="ABC_tran"/>
    <property type="match status" value="1"/>
</dbReference>
<gene>
    <name evidence="6" type="primary">hmuV_3</name>
    <name evidence="6" type="ORF">SAMEA4475696_01683</name>
</gene>
<keyword evidence="4 6" id="KW-0067">ATP-binding</keyword>
<dbReference type="EC" id="3.6.3.-" evidence="6"/>
<feature type="domain" description="ABC transporter" evidence="5">
    <location>
        <begin position="53"/>
        <end position="245"/>
    </location>
</feature>
<dbReference type="Gene3D" id="3.40.50.300">
    <property type="entry name" value="P-loop containing nucleotide triphosphate hydrolases"/>
    <property type="match status" value="1"/>
</dbReference>
<proteinExistence type="inferred from homology"/>
<dbReference type="InterPro" id="IPR027417">
    <property type="entry name" value="P-loop_NTPase"/>
</dbReference>
<evidence type="ECO:0000256" key="1">
    <source>
        <dbReference type="ARBA" id="ARBA00005417"/>
    </source>
</evidence>
<sequence>MNNRIPTTEDPADPTHELRADNICAGYALGRAGRSRWRGWLDSPSRPGGTLVLDNISITIPAGTRFGLRADPGSGKTTLARVLAGYIEPLSGHVTCNGTPVTARKGTPHSDIHLLTSSPRQHADPQRTLAQFIAEPLLTSTAQSLPPIENTAVLRSATDGTETTAHSHDAIRYVWSRESHAAHTAALNHLTTTDEVRTAADFVKLTATVLHSRPEEVCLADLRRAAFARLLLAHPAYLICDEATTDETTTELLGAITQHLASNGTGILITSRTHDFLATCTDTVTELAAL</sequence>
<organism evidence="6 7">
    <name type="scientific">Dermatophilus congolensis</name>
    <dbReference type="NCBI Taxonomy" id="1863"/>
    <lineage>
        <taxon>Bacteria</taxon>
        <taxon>Bacillati</taxon>
        <taxon>Actinomycetota</taxon>
        <taxon>Actinomycetes</taxon>
        <taxon>Micrococcales</taxon>
        <taxon>Dermatophilaceae</taxon>
        <taxon>Dermatophilus</taxon>
    </lineage>
</organism>
<accession>A0A239VLH7</accession>
<dbReference type="Proteomes" id="UP000242637">
    <property type="component" value="Chromosome 1"/>
</dbReference>
<evidence type="ECO:0000256" key="4">
    <source>
        <dbReference type="ARBA" id="ARBA00022840"/>
    </source>
</evidence>
<reference evidence="6 7" key="1">
    <citation type="submission" date="2017-06" db="EMBL/GenBank/DDBJ databases">
        <authorList>
            <consortium name="Pathogen Informatics"/>
        </authorList>
    </citation>
    <scope>NUCLEOTIDE SEQUENCE [LARGE SCALE GENOMIC DNA]</scope>
    <source>
        <strain evidence="6 7">NCTC13039</strain>
    </source>
</reference>
<dbReference type="InterPro" id="IPR050319">
    <property type="entry name" value="ABC_transp_ATP-bind"/>
</dbReference>
<evidence type="ECO:0000256" key="3">
    <source>
        <dbReference type="ARBA" id="ARBA00022741"/>
    </source>
</evidence>
<comment type="similarity">
    <text evidence="1">Belongs to the ABC transporter superfamily.</text>
</comment>
<dbReference type="GO" id="GO:0005524">
    <property type="term" value="F:ATP binding"/>
    <property type="evidence" value="ECO:0007669"/>
    <property type="project" value="UniProtKB-KW"/>
</dbReference>
<protein>
    <submittedName>
        <fullName evidence="6">Hemin import ATP-binding protein HmuV</fullName>
        <ecNumber evidence="6">3.6.3.-</ecNumber>
    </submittedName>
</protein>
<dbReference type="SUPFAM" id="SSF52540">
    <property type="entry name" value="P-loop containing nucleoside triphosphate hydrolases"/>
    <property type="match status" value="1"/>
</dbReference>
<dbReference type="RefSeq" id="WP_157728096.1">
    <property type="nucleotide sequence ID" value="NZ_JAAFNI010000001.1"/>
</dbReference>
<dbReference type="STRING" id="1121387.GCA_000429885_00053"/>
<name>A0A239VLH7_9MICO</name>
<dbReference type="GO" id="GO:0016887">
    <property type="term" value="F:ATP hydrolysis activity"/>
    <property type="evidence" value="ECO:0007669"/>
    <property type="project" value="InterPro"/>
</dbReference>
<keyword evidence="3" id="KW-0547">Nucleotide-binding</keyword>
<dbReference type="EMBL" id="LT906453">
    <property type="protein sequence ID" value="SNV22912.1"/>
    <property type="molecule type" value="Genomic_DNA"/>
</dbReference>
<dbReference type="PANTHER" id="PTHR43776">
    <property type="entry name" value="TRANSPORT ATP-BINDING PROTEIN"/>
    <property type="match status" value="1"/>
</dbReference>
<dbReference type="OrthoDB" id="2986442at2"/>
<evidence type="ECO:0000313" key="6">
    <source>
        <dbReference type="EMBL" id="SNV22912.1"/>
    </source>
</evidence>
<dbReference type="PANTHER" id="PTHR43776:SF7">
    <property type="entry name" value="D,D-DIPEPTIDE TRANSPORT ATP-BINDING PROTEIN DDPF-RELATED"/>
    <property type="match status" value="1"/>
</dbReference>
<dbReference type="GeneID" id="63459884"/>
<dbReference type="AlphaFoldDB" id="A0A239VLH7"/>
<dbReference type="InterPro" id="IPR003439">
    <property type="entry name" value="ABC_transporter-like_ATP-bd"/>
</dbReference>
<keyword evidence="2" id="KW-0813">Transport</keyword>